<dbReference type="SUPFAM" id="SSF52540">
    <property type="entry name" value="P-loop containing nucleoside triphosphate hydrolases"/>
    <property type="match status" value="2"/>
</dbReference>
<evidence type="ECO:0000313" key="3">
    <source>
        <dbReference type="Proteomes" id="UP000034688"/>
    </source>
</evidence>
<sequence>MRLYAGNAEEFITDAVQNQISLKLTSAYFDYFRYNPSESEKRSWRESLGKIGSIFQYLHFKDQGIILEYQLPLNSKRLDCLICGKNNEGKENAVIIELKQWEKCLSTESDKVITFVGKANREVLHPAVQVGQYQMYLEDNLAVFYEEGKKINLEACSYLHNYFPETKDPLFSQGYKEYYDKYPVFCADSAKELEKYIITRVSQGNGLDIIKKIDNSEFKPSRSLLKHVNKVIKENQRYILLDEQLVAFEKVLTITRNGLNGENKKVIIIKGGPGTGKSVIAINLMAELSSQGFNTQYSTGAKAFTESLRKVLGRKAAMQINYFNSYSRAKENLIDVLIADESHRIRLTSNSRFTKKENQSKLPQIEELIKIAKLPVFFIDDQQNVRPKEIGSVEYIKANAQRLGCEVFEYELDIQFRCKGSDKFVQWIENTLGSKKTPQILWNQKKEEFDFKIVSTPQELAKLIADKNEKEPNSGRIVAGFCWPWSFPKQDGTLEKDVKIGDFEMTWEAKEGGNYRLAEGVPPASLWPLDPRSVNQIGSIYTIQGFEFDYVGVIIGKDLIYNFESQSWEGYKENSSDSVVKQSKEKFIDYVRNAYRVLLSRAMKGCYVYFVDKETEKFFRSRMENNYIAKLMF</sequence>
<dbReference type="InterPro" id="IPR018647">
    <property type="entry name" value="SLFN_3-like_DNA/RNA_helicase"/>
</dbReference>
<dbReference type="EMBL" id="LBPP01000004">
    <property type="protein sequence ID" value="KKP61241.1"/>
    <property type="molecule type" value="Genomic_DNA"/>
</dbReference>
<evidence type="ECO:0000313" key="2">
    <source>
        <dbReference type="EMBL" id="KKP61241.1"/>
    </source>
</evidence>
<dbReference type="Pfam" id="PF09848">
    <property type="entry name" value="SLFN-g3_helicase"/>
    <property type="match status" value="1"/>
</dbReference>
<protein>
    <submittedName>
        <fullName evidence="2">Peptidase S24/S26A/S26B, conserved region</fullName>
    </submittedName>
</protein>
<feature type="domain" description="Schlafen group 3-like DNA/RNA helicase" evidence="1">
    <location>
        <begin position="264"/>
        <end position="612"/>
    </location>
</feature>
<dbReference type="Gene3D" id="3.40.50.300">
    <property type="entry name" value="P-loop containing nucleotide triphosphate hydrolases"/>
    <property type="match status" value="1"/>
</dbReference>
<gene>
    <name evidence="2" type="ORF">UR54_C0004G0015</name>
</gene>
<dbReference type="AlphaFoldDB" id="A0A0G0BC78"/>
<name>A0A0G0BC78_9BACT</name>
<evidence type="ECO:0000259" key="1">
    <source>
        <dbReference type="Pfam" id="PF09848"/>
    </source>
</evidence>
<dbReference type="Proteomes" id="UP000034688">
    <property type="component" value="Unassembled WGS sequence"/>
</dbReference>
<dbReference type="PATRIC" id="fig|1618477.3.peg.85"/>
<reference evidence="2 3" key="1">
    <citation type="journal article" date="2015" name="Nature">
        <title>rRNA introns, odd ribosomes, and small enigmatic genomes across a large radiation of phyla.</title>
        <authorList>
            <person name="Brown C.T."/>
            <person name="Hug L.A."/>
            <person name="Thomas B.C."/>
            <person name="Sharon I."/>
            <person name="Castelle C.J."/>
            <person name="Singh A."/>
            <person name="Wilkins M.J."/>
            <person name="Williams K.H."/>
            <person name="Banfield J.F."/>
        </authorList>
    </citation>
    <scope>NUCLEOTIDE SEQUENCE [LARGE SCALE GENOMIC DNA]</scope>
</reference>
<accession>A0A0G0BC78</accession>
<dbReference type="InterPro" id="IPR027417">
    <property type="entry name" value="P-loop_NTPase"/>
</dbReference>
<organism evidence="2 3">
    <name type="scientific">Candidatus Roizmanbacteria bacterium GW2011_GWA2_34_18</name>
    <dbReference type="NCBI Taxonomy" id="1618477"/>
    <lineage>
        <taxon>Bacteria</taxon>
        <taxon>Candidatus Roizmaniibacteriota</taxon>
    </lineage>
</organism>
<dbReference type="STRING" id="1618477.UR54_C0004G0015"/>
<proteinExistence type="predicted"/>
<comment type="caution">
    <text evidence="2">The sequence shown here is derived from an EMBL/GenBank/DDBJ whole genome shotgun (WGS) entry which is preliminary data.</text>
</comment>